<sequence length="241" mass="26098">MRPEPALVGAVREVDQLDIAGVEEAILQRRVDVLGQRCANARDALPCEHGVRVVQEAAALVDRDTVLDTRHTGTTADEALDAVIVAEIEHTVDHEAQRRRTAACAIKRARSNVHNACAGAGGNNDGRGVAVDARLLVGNFGFEAEAAEVVTNHTIAIETIIMVDRAATRLGPGDVELDVFNDHSTELGADVPRVVAGKCRRGESGRSERQYYGKLPHNNPLSIMSLRTAQTHYRKDGFRAR</sequence>
<keyword evidence="2" id="KW-1185">Reference proteome</keyword>
<evidence type="ECO:0000313" key="1">
    <source>
        <dbReference type="EMBL" id="OWK27645.1"/>
    </source>
</evidence>
<gene>
    <name evidence="1" type="ORF">SPMU_33710</name>
</gene>
<reference evidence="1 2" key="1">
    <citation type="submission" date="2017-03" db="EMBL/GenBank/DDBJ databases">
        <title>Genome sequence of Sphingomonas mucosissima DSM 17494.</title>
        <authorList>
            <person name="Poehlein A."/>
            <person name="Wuebbeler J.H."/>
            <person name="Steinbuechel A."/>
            <person name="Daniel R."/>
        </authorList>
    </citation>
    <scope>NUCLEOTIDE SEQUENCE [LARGE SCALE GENOMIC DNA]</scope>
    <source>
        <strain evidence="1 2">DSM 17494</strain>
    </source>
</reference>
<dbReference type="AlphaFoldDB" id="A0A245ZD57"/>
<name>A0A245ZD57_9SPHN</name>
<evidence type="ECO:0000313" key="2">
    <source>
        <dbReference type="Proteomes" id="UP000197783"/>
    </source>
</evidence>
<protein>
    <submittedName>
        <fullName evidence="1">Uncharacterized protein</fullName>
    </submittedName>
</protein>
<dbReference type="EMBL" id="NBBJ01000011">
    <property type="protein sequence ID" value="OWK27645.1"/>
    <property type="molecule type" value="Genomic_DNA"/>
</dbReference>
<organism evidence="1 2">
    <name type="scientific">Sphingomonas mucosissima</name>
    <dbReference type="NCBI Taxonomy" id="370959"/>
    <lineage>
        <taxon>Bacteria</taxon>
        <taxon>Pseudomonadati</taxon>
        <taxon>Pseudomonadota</taxon>
        <taxon>Alphaproteobacteria</taxon>
        <taxon>Sphingomonadales</taxon>
        <taxon>Sphingomonadaceae</taxon>
        <taxon>Sphingomonas</taxon>
    </lineage>
</organism>
<proteinExistence type="predicted"/>
<dbReference type="Proteomes" id="UP000197783">
    <property type="component" value="Unassembled WGS sequence"/>
</dbReference>
<comment type="caution">
    <text evidence="1">The sequence shown here is derived from an EMBL/GenBank/DDBJ whole genome shotgun (WGS) entry which is preliminary data.</text>
</comment>
<accession>A0A245ZD57</accession>